<organism evidence="7 8">
    <name type="scientific">Shewanella atlantica</name>
    <dbReference type="NCBI Taxonomy" id="271099"/>
    <lineage>
        <taxon>Bacteria</taxon>
        <taxon>Pseudomonadati</taxon>
        <taxon>Pseudomonadota</taxon>
        <taxon>Gammaproteobacteria</taxon>
        <taxon>Alteromonadales</taxon>
        <taxon>Shewanellaceae</taxon>
        <taxon>Shewanella</taxon>
    </lineage>
</organism>
<dbReference type="UniPathway" id="UPA00241">
    <property type="reaction ID" value="UER00356"/>
</dbReference>
<comment type="similarity">
    <text evidence="1 5">Belongs to the CoaE family.</text>
</comment>
<dbReference type="EC" id="2.7.1.24" evidence="5 6"/>
<dbReference type="Proteomes" id="UP000282060">
    <property type="component" value="Unassembled WGS sequence"/>
</dbReference>
<keyword evidence="8" id="KW-1185">Reference proteome</keyword>
<name>A0A3S0KIP3_9GAMM</name>
<comment type="caution">
    <text evidence="7">The sequence shown here is derived from an EMBL/GenBank/DDBJ whole genome shotgun (WGS) entry which is preliminary data.</text>
</comment>
<gene>
    <name evidence="5" type="primary">coaE</name>
    <name evidence="7" type="ORF">EKG39_14970</name>
</gene>
<evidence type="ECO:0000256" key="4">
    <source>
        <dbReference type="ARBA" id="ARBA00022993"/>
    </source>
</evidence>
<comment type="subcellular location">
    <subcellularLocation>
        <location evidence="5">Cytoplasm</location>
    </subcellularLocation>
</comment>
<dbReference type="GO" id="GO:0005737">
    <property type="term" value="C:cytoplasm"/>
    <property type="evidence" value="ECO:0007669"/>
    <property type="project" value="UniProtKB-SubCell"/>
</dbReference>
<keyword evidence="4 5" id="KW-0173">Coenzyme A biosynthesis</keyword>
<dbReference type="Pfam" id="PF01121">
    <property type="entry name" value="CoaE"/>
    <property type="match status" value="1"/>
</dbReference>
<dbReference type="GO" id="GO:0004140">
    <property type="term" value="F:dephospho-CoA kinase activity"/>
    <property type="evidence" value="ECO:0007669"/>
    <property type="project" value="UniProtKB-UniRule"/>
</dbReference>
<dbReference type="EMBL" id="RXNV01000006">
    <property type="protein sequence ID" value="RTR31359.1"/>
    <property type="molecule type" value="Genomic_DNA"/>
</dbReference>
<evidence type="ECO:0000313" key="7">
    <source>
        <dbReference type="EMBL" id="RTR31359.1"/>
    </source>
</evidence>
<dbReference type="PANTHER" id="PTHR10695:SF46">
    <property type="entry name" value="BIFUNCTIONAL COENZYME A SYNTHASE-RELATED"/>
    <property type="match status" value="1"/>
</dbReference>
<dbReference type="NCBIfam" id="TIGR00152">
    <property type="entry name" value="dephospho-CoA kinase"/>
    <property type="match status" value="1"/>
</dbReference>
<dbReference type="InterPro" id="IPR001977">
    <property type="entry name" value="Depp_CoAkinase"/>
</dbReference>
<proteinExistence type="inferred from homology"/>
<dbReference type="PROSITE" id="PS51219">
    <property type="entry name" value="DPCK"/>
    <property type="match status" value="1"/>
</dbReference>
<dbReference type="PANTHER" id="PTHR10695">
    <property type="entry name" value="DEPHOSPHO-COA KINASE-RELATED"/>
    <property type="match status" value="1"/>
</dbReference>
<evidence type="ECO:0000256" key="1">
    <source>
        <dbReference type="ARBA" id="ARBA00009018"/>
    </source>
</evidence>
<dbReference type="RefSeq" id="WP_126506557.1">
    <property type="nucleotide sequence ID" value="NZ_RXNV01000006.1"/>
</dbReference>
<feature type="binding site" evidence="5">
    <location>
        <begin position="13"/>
        <end position="18"/>
    </location>
    <ligand>
        <name>ATP</name>
        <dbReference type="ChEBI" id="CHEBI:30616"/>
    </ligand>
</feature>
<keyword evidence="5 7" id="KW-0808">Transferase</keyword>
<comment type="function">
    <text evidence="5">Catalyzes the phosphorylation of the 3'-hydroxyl group of dephosphocoenzyme A to form coenzyme A.</text>
</comment>
<evidence type="ECO:0000313" key="8">
    <source>
        <dbReference type="Proteomes" id="UP000282060"/>
    </source>
</evidence>
<comment type="catalytic activity">
    <reaction evidence="5">
        <text>3'-dephospho-CoA + ATP = ADP + CoA + H(+)</text>
        <dbReference type="Rhea" id="RHEA:18245"/>
        <dbReference type="ChEBI" id="CHEBI:15378"/>
        <dbReference type="ChEBI" id="CHEBI:30616"/>
        <dbReference type="ChEBI" id="CHEBI:57287"/>
        <dbReference type="ChEBI" id="CHEBI:57328"/>
        <dbReference type="ChEBI" id="CHEBI:456216"/>
        <dbReference type="EC" id="2.7.1.24"/>
    </reaction>
</comment>
<keyword evidence="5 7" id="KW-0418">Kinase</keyword>
<keyword evidence="3 5" id="KW-0067">ATP-binding</keyword>
<reference evidence="7 8" key="1">
    <citation type="submission" date="2018-12" db="EMBL/GenBank/DDBJ databases">
        <authorList>
            <person name="Yu L."/>
        </authorList>
    </citation>
    <scope>NUCLEOTIDE SEQUENCE [LARGE SCALE GENOMIC DNA]</scope>
    <source>
        <strain evidence="7 8">HAW-EB5</strain>
    </source>
</reference>
<dbReference type="AlphaFoldDB" id="A0A3S0KIP3"/>
<dbReference type="GO" id="GO:0005524">
    <property type="term" value="F:ATP binding"/>
    <property type="evidence" value="ECO:0007669"/>
    <property type="project" value="UniProtKB-UniRule"/>
</dbReference>
<keyword evidence="5" id="KW-0963">Cytoplasm</keyword>
<sequence>MSKFIVGLTGGIGSGKTTVANMFAELGIELVDADIIAREVVEVGSKGLYEISAHFGDTILNKDKSLNRAKLRELIFSQPDERQWLNDLMHPMIRNKILKHLESATSPYAILVAPLLFENGLDRLVNLSLLVDISPEQQLNRAIDRDSVSSEQIKNIIDSQAPRAERLSKADDVIDNHGKISALKGKVITLHNNYFKLANNA</sequence>
<dbReference type="CDD" id="cd02022">
    <property type="entry name" value="DPCK"/>
    <property type="match status" value="1"/>
</dbReference>
<dbReference type="Gene3D" id="3.40.50.300">
    <property type="entry name" value="P-loop containing nucleotide triphosphate hydrolases"/>
    <property type="match status" value="1"/>
</dbReference>
<evidence type="ECO:0000256" key="6">
    <source>
        <dbReference type="NCBIfam" id="TIGR00152"/>
    </source>
</evidence>
<keyword evidence="2 5" id="KW-0547">Nucleotide-binding</keyword>
<accession>A0A3S0KIP3</accession>
<dbReference type="InterPro" id="IPR027417">
    <property type="entry name" value="P-loop_NTPase"/>
</dbReference>
<evidence type="ECO:0000256" key="5">
    <source>
        <dbReference type="HAMAP-Rule" id="MF_00376"/>
    </source>
</evidence>
<comment type="pathway">
    <text evidence="5">Cofactor biosynthesis; coenzyme A biosynthesis; CoA from (R)-pantothenate: step 5/5.</text>
</comment>
<dbReference type="HAMAP" id="MF_00376">
    <property type="entry name" value="Dephospho_CoA_kinase"/>
    <property type="match status" value="1"/>
</dbReference>
<dbReference type="SUPFAM" id="SSF52540">
    <property type="entry name" value="P-loop containing nucleoside triphosphate hydrolases"/>
    <property type="match status" value="1"/>
</dbReference>
<evidence type="ECO:0000256" key="3">
    <source>
        <dbReference type="ARBA" id="ARBA00022840"/>
    </source>
</evidence>
<protein>
    <recommendedName>
        <fullName evidence="5 6">Dephospho-CoA kinase</fullName>
        <ecNumber evidence="5 6">2.7.1.24</ecNumber>
    </recommendedName>
    <alternativeName>
        <fullName evidence="5">Dephosphocoenzyme A kinase</fullName>
    </alternativeName>
</protein>
<dbReference type="OrthoDB" id="9812943at2"/>
<dbReference type="GO" id="GO:0015937">
    <property type="term" value="P:coenzyme A biosynthetic process"/>
    <property type="evidence" value="ECO:0007669"/>
    <property type="project" value="UniProtKB-UniRule"/>
</dbReference>
<evidence type="ECO:0000256" key="2">
    <source>
        <dbReference type="ARBA" id="ARBA00022741"/>
    </source>
</evidence>